<protein>
    <submittedName>
        <fullName evidence="2">Uncharacterized protein</fullName>
    </submittedName>
</protein>
<dbReference type="Proteomes" id="UP000594263">
    <property type="component" value="Unplaced"/>
</dbReference>
<keyword evidence="3" id="KW-1185">Reference proteome</keyword>
<organism evidence="2 3">
    <name type="scientific">Kalanchoe fedtschenkoi</name>
    <name type="common">Lavender scallops</name>
    <name type="synonym">South American air plant</name>
    <dbReference type="NCBI Taxonomy" id="63787"/>
    <lineage>
        <taxon>Eukaryota</taxon>
        <taxon>Viridiplantae</taxon>
        <taxon>Streptophyta</taxon>
        <taxon>Embryophyta</taxon>
        <taxon>Tracheophyta</taxon>
        <taxon>Spermatophyta</taxon>
        <taxon>Magnoliopsida</taxon>
        <taxon>eudicotyledons</taxon>
        <taxon>Gunneridae</taxon>
        <taxon>Pentapetalae</taxon>
        <taxon>Saxifragales</taxon>
        <taxon>Crassulaceae</taxon>
        <taxon>Kalanchoe</taxon>
    </lineage>
</organism>
<dbReference type="Gramene" id="Kaladp0955s0009.1.v1.1">
    <property type="protein sequence ID" value="Kaladp0955s0009.1.v1.1.CDS.1"/>
    <property type="gene ID" value="Kaladp0955s0009.v1.1"/>
</dbReference>
<proteinExistence type="predicted"/>
<reference evidence="2" key="1">
    <citation type="submission" date="2021-01" db="UniProtKB">
        <authorList>
            <consortium name="EnsemblPlants"/>
        </authorList>
    </citation>
    <scope>IDENTIFICATION</scope>
</reference>
<evidence type="ECO:0000313" key="3">
    <source>
        <dbReference type="Proteomes" id="UP000594263"/>
    </source>
</evidence>
<sequence>MRIIPSASHQLRTIHGRVPPSPFLNHLRWRKRHLHLLGIHRHWRQTTHRGRSCYQMPAVGVGTAQSASKMDPHSRSPAAGPGI</sequence>
<dbReference type="EnsemblPlants" id="Kaladp0955s0009.1.v1.1">
    <property type="protein sequence ID" value="Kaladp0955s0009.1.v1.1.CDS.1"/>
    <property type="gene ID" value="Kaladp0955s0009.v1.1"/>
</dbReference>
<dbReference type="AlphaFoldDB" id="A0A7N0VHT5"/>
<name>A0A7N0VHT5_KALFE</name>
<feature type="region of interest" description="Disordered" evidence="1">
    <location>
        <begin position="62"/>
        <end position="83"/>
    </location>
</feature>
<evidence type="ECO:0000313" key="2">
    <source>
        <dbReference type="EnsemblPlants" id="Kaladp0955s0009.1.v1.1.CDS.1"/>
    </source>
</evidence>
<evidence type="ECO:0000256" key="1">
    <source>
        <dbReference type="SAM" id="MobiDB-lite"/>
    </source>
</evidence>
<accession>A0A7N0VHT5</accession>